<organism evidence="1 2">
    <name type="scientific">Pleurodeles waltl</name>
    <name type="common">Iberian ribbed newt</name>
    <dbReference type="NCBI Taxonomy" id="8319"/>
    <lineage>
        <taxon>Eukaryota</taxon>
        <taxon>Metazoa</taxon>
        <taxon>Chordata</taxon>
        <taxon>Craniata</taxon>
        <taxon>Vertebrata</taxon>
        <taxon>Euteleostomi</taxon>
        <taxon>Amphibia</taxon>
        <taxon>Batrachia</taxon>
        <taxon>Caudata</taxon>
        <taxon>Salamandroidea</taxon>
        <taxon>Salamandridae</taxon>
        <taxon>Pleurodelinae</taxon>
        <taxon>Pleurodeles</taxon>
    </lineage>
</organism>
<protein>
    <submittedName>
        <fullName evidence="1">Uncharacterized protein</fullName>
    </submittedName>
</protein>
<dbReference type="EMBL" id="JANPWB010000013">
    <property type="protein sequence ID" value="KAJ1108571.1"/>
    <property type="molecule type" value="Genomic_DNA"/>
</dbReference>
<name>A0AAV7MXS4_PLEWA</name>
<evidence type="ECO:0000313" key="2">
    <source>
        <dbReference type="Proteomes" id="UP001066276"/>
    </source>
</evidence>
<keyword evidence="2" id="KW-1185">Reference proteome</keyword>
<evidence type="ECO:0000313" key="1">
    <source>
        <dbReference type="EMBL" id="KAJ1108571.1"/>
    </source>
</evidence>
<dbReference type="Proteomes" id="UP001066276">
    <property type="component" value="Chromosome 9"/>
</dbReference>
<proteinExistence type="predicted"/>
<reference evidence="1" key="1">
    <citation type="journal article" date="2022" name="bioRxiv">
        <title>Sequencing and chromosome-scale assembly of the giantPleurodeles waltlgenome.</title>
        <authorList>
            <person name="Brown T."/>
            <person name="Elewa A."/>
            <person name="Iarovenko S."/>
            <person name="Subramanian E."/>
            <person name="Araus A.J."/>
            <person name="Petzold A."/>
            <person name="Susuki M."/>
            <person name="Suzuki K.-i.T."/>
            <person name="Hayashi T."/>
            <person name="Toyoda A."/>
            <person name="Oliveira C."/>
            <person name="Osipova E."/>
            <person name="Leigh N.D."/>
            <person name="Simon A."/>
            <person name="Yun M.H."/>
        </authorList>
    </citation>
    <scope>NUCLEOTIDE SEQUENCE</scope>
    <source>
        <strain evidence="1">20211129_DDA</strain>
        <tissue evidence="1">Liver</tissue>
    </source>
</reference>
<sequence length="168" mass="18256">MTDWMPFEEEEDGQFYEDLQGHLMGDGLTEGSVQKSICRALEASVPQKINQALVAALKPITQQVELPGDAGAAHQAVPTSKARIEDPLVMGEEIGMTPPDAEVSVGLPRAATCQLSPQERIKKQNGDDVLASERCFLHPVGCVKEHVRNSSAEISRVLCFRFIIRGGS</sequence>
<accession>A0AAV7MXS4</accession>
<dbReference type="AlphaFoldDB" id="A0AAV7MXS4"/>
<comment type="caution">
    <text evidence="1">The sequence shown here is derived from an EMBL/GenBank/DDBJ whole genome shotgun (WGS) entry which is preliminary data.</text>
</comment>
<gene>
    <name evidence="1" type="ORF">NDU88_005947</name>
</gene>